<dbReference type="InterPro" id="IPR003029">
    <property type="entry name" value="S1_domain"/>
</dbReference>
<evidence type="ECO:0000256" key="7">
    <source>
        <dbReference type="HAMAP-Rule" id="MF_01895"/>
    </source>
</evidence>
<feature type="domain" description="S1 motif" evidence="9">
    <location>
        <begin position="657"/>
        <end position="738"/>
    </location>
</feature>
<keyword evidence="4 7" id="KW-0378">Hydrolase</keyword>
<dbReference type="AlphaFoldDB" id="G2I6B6"/>
<comment type="subcellular location">
    <subcellularLocation>
        <location evidence="7">Cytoplasm</location>
    </subcellularLocation>
</comment>
<keyword evidence="2 7" id="KW-0963">Cytoplasm</keyword>
<dbReference type="InterPro" id="IPR004476">
    <property type="entry name" value="RNase_II/RNase_R"/>
</dbReference>
<dbReference type="GO" id="GO:0003723">
    <property type="term" value="F:RNA binding"/>
    <property type="evidence" value="ECO:0007669"/>
    <property type="project" value="UniProtKB-UniRule"/>
</dbReference>
<dbReference type="InterPro" id="IPR022966">
    <property type="entry name" value="RNase_II/R_CS"/>
</dbReference>
<dbReference type="Proteomes" id="UP000009044">
    <property type="component" value="Chromosome"/>
</dbReference>
<dbReference type="InterPro" id="IPR001900">
    <property type="entry name" value="RNase_II/R"/>
</dbReference>
<dbReference type="PATRIC" id="fig|634177.7.peg.1444"/>
<evidence type="ECO:0000313" key="10">
    <source>
        <dbReference type="EMBL" id="BAK83663.1"/>
    </source>
</evidence>
<dbReference type="KEGG" id="gxy:GLX_12510"/>
<dbReference type="STRING" id="634177.GLX_12510"/>
<dbReference type="SUPFAM" id="SSF50249">
    <property type="entry name" value="Nucleic acid-binding proteins"/>
    <property type="match status" value="2"/>
</dbReference>
<dbReference type="NCBIfam" id="TIGR00358">
    <property type="entry name" value="3_prime_RNase"/>
    <property type="match status" value="1"/>
</dbReference>
<dbReference type="GO" id="GO:0008859">
    <property type="term" value="F:exoribonuclease II activity"/>
    <property type="evidence" value="ECO:0007669"/>
    <property type="project" value="UniProtKB-UniRule"/>
</dbReference>
<evidence type="ECO:0000259" key="9">
    <source>
        <dbReference type="PROSITE" id="PS50126"/>
    </source>
</evidence>
<dbReference type="PROSITE" id="PS50126">
    <property type="entry name" value="S1"/>
    <property type="match status" value="1"/>
</dbReference>
<dbReference type="InterPro" id="IPR050180">
    <property type="entry name" value="RNR_Ribonuclease"/>
</dbReference>
<accession>G2I6B6</accession>
<evidence type="ECO:0000256" key="4">
    <source>
        <dbReference type="ARBA" id="ARBA00022801"/>
    </source>
</evidence>
<dbReference type="PANTHER" id="PTHR23355">
    <property type="entry name" value="RIBONUCLEASE"/>
    <property type="match status" value="1"/>
</dbReference>
<dbReference type="SMART" id="SM00955">
    <property type="entry name" value="RNB"/>
    <property type="match status" value="1"/>
</dbReference>
<dbReference type="PROSITE" id="PS01175">
    <property type="entry name" value="RIBONUCLEASE_II"/>
    <property type="match status" value="1"/>
</dbReference>
<dbReference type="PANTHER" id="PTHR23355:SF9">
    <property type="entry name" value="DIS3-LIKE EXONUCLEASE 2"/>
    <property type="match status" value="1"/>
</dbReference>
<evidence type="ECO:0000256" key="2">
    <source>
        <dbReference type="ARBA" id="ARBA00022490"/>
    </source>
</evidence>
<comment type="function">
    <text evidence="7">3'-5' exoribonuclease that releases 5'-nucleoside monophosphates and is involved in maturation of structured RNAs.</text>
</comment>
<dbReference type="GO" id="GO:0006402">
    <property type="term" value="P:mRNA catabolic process"/>
    <property type="evidence" value="ECO:0007669"/>
    <property type="project" value="TreeGrafter"/>
</dbReference>
<dbReference type="GO" id="GO:0005829">
    <property type="term" value="C:cytosol"/>
    <property type="evidence" value="ECO:0007669"/>
    <property type="project" value="TreeGrafter"/>
</dbReference>
<comment type="similarity">
    <text evidence="7">Belongs to the RNR ribonuclease family. RNase R subfamily.</text>
</comment>
<keyword evidence="6 7" id="KW-0694">RNA-binding</keyword>
<feature type="region of interest" description="Disordered" evidence="8">
    <location>
        <begin position="1"/>
        <end position="29"/>
    </location>
</feature>
<gene>
    <name evidence="7" type="primary">rnr</name>
    <name evidence="10" type="ordered locus">GLX_12510</name>
</gene>
<dbReference type="InterPro" id="IPR011805">
    <property type="entry name" value="RNase_R"/>
</dbReference>
<evidence type="ECO:0000256" key="1">
    <source>
        <dbReference type="ARBA" id="ARBA00001849"/>
    </source>
</evidence>
<sequence>MKRQRPATSEMPDRLPTGTPHARRGGLPDREQLRAFIENATGRIGKREISREFGLGPEHRQALRQMLREMALDGTLAPAGARRFRVSARLPESMVVQVTGTDADGDPVARPVQWDGEGVAPVVFMHPELRGRAALAPGERVVARLRRIGPGKYEGRTLRRLTDAPMQVVGLFRTLAADDPATSAPARFRPAGRLTPADRRAKAQWVIPQGEDAGAPDNEIVIATPLPQAGPGLHPARIIERLGPQGDARTISMVAIAMLGIPHAFPTEALAQAEAARAVSPAGRTDLRDMPLVTIDGDDARDFDDAIYAEPDGTGFRITVAIADVAWYVRPGTALDREARLRGNSVYFPDRVIPMLPEALSNGWCSLRPGEDRGCLFVTMDVAADGTMANARFGRGIMRSAARLTYEQVQAARDGAPPDAAIATLPDGLLDSLFGAWRCLAAARAQRGTLDLDLPERLVRLNDQGQITAIAPRIRLDSHRVVEEFMIAANVAAARYLEGRHLPCLYRIHAPPTPERLENLRHALDTMGLKLPPVGSLRAADLDRILQQARNTDQAALVNELVLRAQNQAEYSPDPIGHFGLSLAAYSHFTSPIRRYADLLTHRALLVAIGLEPGPAPTHEALEDAGEAITRTERRAAQAERETLERYAATWLQVRVGTVMEAHVSSLSRFGIFTVLDATGTSALLPMSALPQDQWHHDEKTQTLLARDKTMAFRPGQALRVRIEEACAIRGTVLLALPDSPPARQGRRA</sequence>
<evidence type="ECO:0000313" key="11">
    <source>
        <dbReference type="Proteomes" id="UP000009044"/>
    </source>
</evidence>
<evidence type="ECO:0000256" key="3">
    <source>
        <dbReference type="ARBA" id="ARBA00022722"/>
    </source>
</evidence>
<evidence type="ECO:0000256" key="8">
    <source>
        <dbReference type="SAM" id="MobiDB-lite"/>
    </source>
</evidence>
<protein>
    <recommendedName>
        <fullName evidence="7">Ribonuclease R</fullName>
        <shortName evidence="7">RNase R</shortName>
        <ecNumber evidence="7">3.1.13.1</ecNumber>
    </recommendedName>
</protein>
<dbReference type="eggNOG" id="COG0557">
    <property type="taxonomic scope" value="Bacteria"/>
</dbReference>
<dbReference type="Pfam" id="PF17876">
    <property type="entry name" value="CSD2"/>
    <property type="match status" value="1"/>
</dbReference>
<dbReference type="HAMAP" id="MF_01895">
    <property type="entry name" value="RNase_R"/>
    <property type="match status" value="1"/>
</dbReference>
<keyword evidence="3 7" id="KW-0540">Nuclease</keyword>
<dbReference type="InterPro" id="IPR012340">
    <property type="entry name" value="NA-bd_OB-fold"/>
</dbReference>
<dbReference type="EMBL" id="AP012159">
    <property type="protein sequence ID" value="BAK83663.1"/>
    <property type="molecule type" value="Genomic_DNA"/>
</dbReference>
<dbReference type="InterPro" id="IPR040476">
    <property type="entry name" value="CSD2"/>
</dbReference>
<dbReference type="HOGENOM" id="CLU_002333_7_1_5"/>
<dbReference type="Pfam" id="PF00575">
    <property type="entry name" value="S1"/>
    <property type="match status" value="1"/>
</dbReference>
<dbReference type="Gene3D" id="2.40.50.140">
    <property type="entry name" value="Nucleic acid-binding proteins"/>
    <property type="match status" value="1"/>
</dbReference>
<evidence type="ECO:0000256" key="6">
    <source>
        <dbReference type="ARBA" id="ARBA00022884"/>
    </source>
</evidence>
<comment type="catalytic activity">
    <reaction evidence="1 7">
        <text>Exonucleolytic cleavage in the 3'- to 5'-direction to yield nucleoside 5'-phosphates.</text>
        <dbReference type="EC" id="3.1.13.1"/>
    </reaction>
</comment>
<evidence type="ECO:0000256" key="5">
    <source>
        <dbReference type="ARBA" id="ARBA00022839"/>
    </source>
</evidence>
<reference evidence="11" key="1">
    <citation type="journal article" date="2011" name="J. Bacteriol.">
        <title>Complete genome sequence of NBRC 3288, a unique cellulose-nonproducing strain of Gluconacetobacter xylinus isolated from vinegar.</title>
        <authorList>
            <person name="Ogino H."/>
            <person name="Azuma Y."/>
            <person name="Hosoyama A."/>
            <person name="Nakazawa H."/>
            <person name="Matsutani M."/>
            <person name="Hasegawa A."/>
            <person name="Otsuyama K."/>
            <person name="Matsushita K."/>
            <person name="Fujita N."/>
            <person name="Shirai M."/>
        </authorList>
    </citation>
    <scope>NUCLEOTIDE SEQUENCE [LARGE SCALE GENOMIC DNA]</scope>
    <source>
        <strain evidence="11">NBRC 3288 / BCRC 11682 / LMG 1693</strain>
    </source>
</reference>
<keyword evidence="5 7" id="KW-0269">Exonuclease</keyword>
<dbReference type="EC" id="3.1.13.1" evidence="7"/>
<proteinExistence type="inferred from homology"/>
<dbReference type="Pfam" id="PF00773">
    <property type="entry name" value="RNB"/>
    <property type="match status" value="1"/>
</dbReference>
<name>G2I6B6_KOMMN</name>
<organism evidence="10 11">
    <name type="scientific">Komagataeibacter medellinensis (strain NBRC 3288 / BCRC 11682 / LMG 1693 / Kondo 51)</name>
    <name type="common">Gluconacetobacter medellinensis</name>
    <dbReference type="NCBI Taxonomy" id="634177"/>
    <lineage>
        <taxon>Bacteria</taxon>
        <taxon>Pseudomonadati</taxon>
        <taxon>Pseudomonadota</taxon>
        <taxon>Alphaproteobacteria</taxon>
        <taxon>Acetobacterales</taxon>
        <taxon>Acetobacteraceae</taxon>
        <taxon>Komagataeibacter</taxon>
    </lineage>
</organism>